<reference evidence="1 2" key="1">
    <citation type="submission" date="2022-10" db="EMBL/GenBank/DDBJ databases">
        <title>Description of Fervidibacillus gen. nov. in the family Fervidibacillaceae fam. nov. with two species, Fervidibacillus albus sp. nov., and Fervidibacillus halotolerans sp. nov., isolated from tidal flat sediments.</title>
        <authorList>
            <person name="Kwon K.K."/>
            <person name="Yang S.-H."/>
        </authorList>
    </citation>
    <scope>NUCLEOTIDE SEQUENCE [LARGE SCALE GENOMIC DNA]</scope>
    <source>
        <strain evidence="1 2">DSM 23332</strain>
    </source>
</reference>
<evidence type="ECO:0008006" key="3">
    <source>
        <dbReference type="Google" id="ProtNLM"/>
    </source>
</evidence>
<comment type="caution">
    <text evidence="1">The sequence shown here is derived from an EMBL/GenBank/DDBJ whole genome shotgun (WGS) entry which is preliminary data.</text>
</comment>
<name>A0ABT2WD76_9BACI</name>
<dbReference type="Proteomes" id="UP001208656">
    <property type="component" value="Unassembled WGS sequence"/>
</dbReference>
<keyword evidence="2" id="KW-1185">Reference proteome</keyword>
<accession>A0ABT2WD76</accession>
<organism evidence="1 2">
    <name type="scientific">Pallidibacillus thermolactis</name>
    <dbReference type="NCBI Taxonomy" id="251051"/>
    <lineage>
        <taxon>Bacteria</taxon>
        <taxon>Bacillati</taxon>
        <taxon>Bacillota</taxon>
        <taxon>Bacilli</taxon>
        <taxon>Bacillales</taxon>
        <taxon>Bacillaceae</taxon>
        <taxon>Pallidibacillus</taxon>
    </lineage>
</organism>
<gene>
    <name evidence="1" type="ORF">OEV82_04075</name>
</gene>
<protein>
    <recommendedName>
        <fullName evidence="3">Condensation domain-containing protein</fullName>
    </recommendedName>
</protein>
<sequence>MFDPTAYENLKVVFEGIVYDYDLNEEITIIERNDYINLADMSRTYNLSFMNKNDRNQLLIMKIELKANFQQLVAEWYPMNERPGANINVHFNVNTKLDEVLEKRVSKFLKKNYEKMYNLEQITNVYQDQKMTYQFILKRHEEITENNMEELHDIVNETINNGNYLLTML</sequence>
<evidence type="ECO:0000313" key="1">
    <source>
        <dbReference type="EMBL" id="MCU9593635.1"/>
    </source>
</evidence>
<dbReference type="EMBL" id="JAOUSE010000007">
    <property type="protein sequence ID" value="MCU9593635.1"/>
    <property type="molecule type" value="Genomic_DNA"/>
</dbReference>
<dbReference type="RefSeq" id="WP_263061121.1">
    <property type="nucleotide sequence ID" value="NZ_JAOUSE010000007.1"/>
</dbReference>
<proteinExistence type="predicted"/>
<evidence type="ECO:0000313" key="2">
    <source>
        <dbReference type="Proteomes" id="UP001208656"/>
    </source>
</evidence>